<feature type="compositionally biased region" description="Basic and acidic residues" evidence="13">
    <location>
        <begin position="47"/>
        <end position="56"/>
    </location>
</feature>
<dbReference type="GO" id="GO:0005795">
    <property type="term" value="C:Golgi stack"/>
    <property type="evidence" value="ECO:0007669"/>
    <property type="project" value="TreeGrafter"/>
</dbReference>
<dbReference type="InterPro" id="IPR003959">
    <property type="entry name" value="ATPase_AAA_core"/>
</dbReference>
<dbReference type="InterPro" id="IPR003593">
    <property type="entry name" value="AAA+_ATPase"/>
</dbReference>
<gene>
    <name evidence="17" type="ORF">BO70DRAFT_308747</name>
</gene>
<evidence type="ECO:0000256" key="5">
    <source>
        <dbReference type="ARBA" id="ARBA00022737"/>
    </source>
</evidence>
<dbReference type="InterPro" id="IPR041569">
    <property type="entry name" value="AAA_lid_3"/>
</dbReference>
<keyword evidence="7 12" id="KW-0067">ATP-binding</keyword>
<dbReference type="RefSeq" id="XP_025403001.1">
    <property type="nucleotide sequence ID" value="XM_025540113.1"/>
</dbReference>
<feature type="domain" description="CDC48" evidence="15">
    <location>
        <begin position="172"/>
        <end position="246"/>
    </location>
</feature>
<dbReference type="CDD" id="cd00009">
    <property type="entry name" value="AAA"/>
    <property type="match status" value="1"/>
</dbReference>
<dbReference type="GeneID" id="37062350"/>
<evidence type="ECO:0000256" key="7">
    <source>
        <dbReference type="ARBA" id="ARBA00022840"/>
    </source>
</evidence>
<dbReference type="Pfam" id="PF17862">
    <property type="entry name" value="AAA_lid_3"/>
    <property type="match status" value="1"/>
</dbReference>
<comment type="similarity">
    <text evidence="2 12">Belongs to the AAA ATPase family.</text>
</comment>
<dbReference type="SMART" id="SM01073">
    <property type="entry name" value="CDC48_N"/>
    <property type="match status" value="1"/>
</dbReference>
<dbReference type="GO" id="GO:0006891">
    <property type="term" value="P:intra-Golgi vesicle-mediated transport"/>
    <property type="evidence" value="ECO:0007669"/>
    <property type="project" value="TreeGrafter"/>
</dbReference>
<dbReference type="GO" id="GO:0035494">
    <property type="term" value="P:SNARE complex disassembly"/>
    <property type="evidence" value="ECO:0007669"/>
    <property type="project" value="InterPro"/>
</dbReference>
<keyword evidence="4 12" id="KW-0963">Cytoplasm</keyword>
<dbReference type="PROSITE" id="PS00674">
    <property type="entry name" value="AAA"/>
    <property type="match status" value="1"/>
</dbReference>
<dbReference type="Gene3D" id="1.10.8.60">
    <property type="match status" value="1"/>
</dbReference>
<dbReference type="FunFam" id="1.10.8.60:FF:000026">
    <property type="entry name" value="vesicle-fusing ATPase isoform X1"/>
    <property type="match status" value="1"/>
</dbReference>
<dbReference type="GO" id="GO:0016887">
    <property type="term" value="F:ATP hydrolysis activity"/>
    <property type="evidence" value="ECO:0007669"/>
    <property type="project" value="InterPro"/>
</dbReference>
<dbReference type="GO" id="GO:0043001">
    <property type="term" value="P:Golgi to plasma membrane protein transport"/>
    <property type="evidence" value="ECO:0007669"/>
    <property type="project" value="TreeGrafter"/>
</dbReference>
<comment type="subcellular location">
    <subcellularLocation>
        <location evidence="1 12">Cytoplasm</location>
    </subcellularLocation>
</comment>
<comment type="function">
    <text evidence="10 12">Required for vesicle-mediated transport. Catalyzes the fusion of transport vesicles within the Golgi cisternae. Is also required for transport from the endoplasmic reticulum to the Golgi stack. Seems to function as a fusion protein required for the delivery of cargo proteins to all compartments of the Golgi stack independent of vesicle origin.</text>
</comment>
<dbReference type="InterPro" id="IPR027417">
    <property type="entry name" value="P-loop_NTPase"/>
</dbReference>
<dbReference type="SMART" id="SM00382">
    <property type="entry name" value="AAA"/>
    <property type="match status" value="2"/>
</dbReference>
<evidence type="ECO:0000256" key="4">
    <source>
        <dbReference type="ARBA" id="ARBA00022490"/>
    </source>
</evidence>
<evidence type="ECO:0000259" key="16">
    <source>
        <dbReference type="SMART" id="SM01073"/>
    </source>
</evidence>
<dbReference type="AlphaFoldDB" id="A0A317X0X7"/>
<feature type="domain" description="AAA+ ATPase" evidence="14">
    <location>
        <begin position="314"/>
        <end position="462"/>
    </location>
</feature>
<organism evidence="17 18">
    <name type="scientific">Aspergillus heteromorphus CBS 117.55</name>
    <dbReference type="NCBI Taxonomy" id="1448321"/>
    <lineage>
        <taxon>Eukaryota</taxon>
        <taxon>Fungi</taxon>
        <taxon>Dikarya</taxon>
        <taxon>Ascomycota</taxon>
        <taxon>Pezizomycotina</taxon>
        <taxon>Eurotiomycetes</taxon>
        <taxon>Eurotiomycetidae</taxon>
        <taxon>Eurotiales</taxon>
        <taxon>Aspergillaceae</taxon>
        <taxon>Aspergillus</taxon>
        <taxon>Aspergillus subgen. Circumdati</taxon>
    </lineage>
</organism>
<dbReference type="SUPFAM" id="SSF52540">
    <property type="entry name" value="P-loop containing nucleoside triphosphate hydrolases"/>
    <property type="match status" value="2"/>
</dbReference>
<evidence type="ECO:0000256" key="12">
    <source>
        <dbReference type="RuleBase" id="RU367045"/>
    </source>
</evidence>
<keyword evidence="6 12" id="KW-0547">Nucleotide-binding</keyword>
<evidence type="ECO:0000256" key="8">
    <source>
        <dbReference type="ARBA" id="ARBA00022892"/>
    </source>
</evidence>
<keyword evidence="5" id="KW-0677">Repeat</keyword>
<dbReference type="EMBL" id="MSFL01000003">
    <property type="protein sequence ID" value="PWY90170.1"/>
    <property type="molecule type" value="Genomic_DNA"/>
</dbReference>
<sequence length="808" mass="88845">MFNRPSVPNPFARPSRGDGYSDPNQAPRPGASPAGYGASPQRPPHMPPRDQYREKPGSSGQAWTLRPAKSPDNTYTFGNLVAVSTQEFPPHRDGSDLLLLINDLYVFSARPLDGFPPGHISMSDPQRTWAGVAFTDAVKVQIYDPFSGGGQAYVGSTDIEVGFAGKKRVETPYDQDELGNAVIRNFQNQIFSPGQKILMDHRSIPLLLTVKTVQRVDLSSGKPDPNGGHVETDPTARGILTSHSQVTFFKDARTGINLKPSNRRPAANSIIQPDFKFENMGIGGLDSEFSTIFRRAFASRIFPPGLVEKLGLQHVKGILLYGPPGTGKTLIARQIGKMLNAREPKVINGPEVLNKYVGQSEENIRKLFADAEKEYKEKGEESGLHIIIFDELDAVCKQRGSGAGGGTGVGDSVVNQLLSKLDGVDQLNNILLIGMTNRKDMIDEALLRPGRLEVHMEISLPDESGRAQILKIHTQKMRDNDVMDDDVDLPELSLMTKNFSGAEIAGLVKSASSFAFSRHIKVGTMASISDDVVNMKVNRADFHHALEEVKPAFGVSEEELSSRIQYGIIHFSPTINEIMKEGELFVKQVGNAESTPLFSVLLHGPTASGKTALAARIAIDSGFPFIKLISPEDMVGFSEMAKVQHISKIFDDAYKSQTSVVVVDNIERLIEWVPIGPRFSNTILQTLMVFLRKQPAKGRRLLVLATTTERAVLKQLDLYNSFNADIRVPTVMTYEELKYIMKKSEAFDDQEVEQALEGIGSISDDNTTIGVGVQKVLLGIETAKQDVDKVGRFVRVINRAMEEERSFA</sequence>
<dbReference type="SMART" id="SM01072">
    <property type="entry name" value="CDC48_2"/>
    <property type="match status" value="1"/>
</dbReference>
<feature type="domain" description="CDC48 N-terminal subdomain" evidence="16">
    <location>
        <begin position="64"/>
        <end position="146"/>
    </location>
</feature>
<dbReference type="SUPFAM" id="SSF50692">
    <property type="entry name" value="ADC-like"/>
    <property type="match status" value="1"/>
</dbReference>
<evidence type="ECO:0000256" key="6">
    <source>
        <dbReference type="ARBA" id="ARBA00022741"/>
    </source>
</evidence>
<keyword evidence="9 12" id="KW-0653">Protein transport</keyword>
<evidence type="ECO:0000313" key="17">
    <source>
        <dbReference type="EMBL" id="PWY90170.1"/>
    </source>
</evidence>
<feature type="domain" description="AAA+ ATPase" evidence="14">
    <location>
        <begin position="596"/>
        <end position="722"/>
    </location>
</feature>
<dbReference type="PANTHER" id="PTHR23078:SF3">
    <property type="entry name" value="VESICLE-FUSING ATPASE"/>
    <property type="match status" value="1"/>
</dbReference>
<name>A0A317X0X7_9EURO</name>
<keyword evidence="18" id="KW-1185">Reference proteome</keyword>
<evidence type="ECO:0000259" key="15">
    <source>
        <dbReference type="SMART" id="SM01072"/>
    </source>
</evidence>
<keyword evidence="8 12" id="KW-0931">ER-Golgi transport</keyword>
<dbReference type="Pfam" id="PF02933">
    <property type="entry name" value="CDC48_2"/>
    <property type="match status" value="1"/>
</dbReference>
<evidence type="ECO:0000256" key="1">
    <source>
        <dbReference type="ARBA" id="ARBA00004496"/>
    </source>
</evidence>
<evidence type="ECO:0000256" key="13">
    <source>
        <dbReference type="SAM" id="MobiDB-lite"/>
    </source>
</evidence>
<comment type="caution">
    <text evidence="17">The sequence shown here is derived from an EMBL/GenBank/DDBJ whole genome shotgun (WGS) entry which is preliminary data.</text>
</comment>
<dbReference type="Gene3D" id="2.40.40.20">
    <property type="match status" value="1"/>
</dbReference>
<dbReference type="InterPro" id="IPR039812">
    <property type="entry name" value="Vesicle-fus_ATPase"/>
</dbReference>
<dbReference type="SUPFAM" id="SSF54585">
    <property type="entry name" value="Cdc48 domain 2-like"/>
    <property type="match status" value="1"/>
</dbReference>
<dbReference type="InterPro" id="IPR004201">
    <property type="entry name" value="Cdc48_dom2"/>
</dbReference>
<evidence type="ECO:0000256" key="3">
    <source>
        <dbReference type="ARBA" id="ARBA00022448"/>
    </source>
</evidence>
<dbReference type="Pfam" id="PF02359">
    <property type="entry name" value="CDC48_N"/>
    <property type="match status" value="1"/>
</dbReference>
<dbReference type="Pfam" id="PF00004">
    <property type="entry name" value="AAA"/>
    <property type="match status" value="2"/>
</dbReference>
<protein>
    <recommendedName>
        <fullName evidence="11 12">Vesicular-fusion protein SEC18</fullName>
    </recommendedName>
</protein>
<keyword evidence="3 12" id="KW-0813">Transport</keyword>
<evidence type="ECO:0000259" key="14">
    <source>
        <dbReference type="SMART" id="SM00382"/>
    </source>
</evidence>
<proteinExistence type="inferred from homology"/>
<dbReference type="InterPro" id="IPR003960">
    <property type="entry name" value="ATPase_AAA_CS"/>
</dbReference>
<dbReference type="VEuPathDB" id="FungiDB:BO70DRAFT_308747"/>
<dbReference type="FunFam" id="3.40.50.300:FF:000166">
    <property type="entry name" value="vesicle-fusing ATPase isoform X1"/>
    <property type="match status" value="1"/>
</dbReference>
<feature type="region of interest" description="Disordered" evidence="13">
    <location>
        <begin position="1"/>
        <end position="70"/>
    </location>
</feature>
<dbReference type="FunFam" id="3.40.50.300:FF:000187">
    <property type="entry name" value="Vesicular-fusion ATPase SEC18"/>
    <property type="match status" value="1"/>
</dbReference>
<dbReference type="InterPro" id="IPR029067">
    <property type="entry name" value="CDC48_domain_2-like_sf"/>
</dbReference>
<dbReference type="Gene3D" id="3.10.330.10">
    <property type="match status" value="1"/>
</dbReference>
<dbReference type="FunFam" id="2.40.40.20:FF:000012">
    <property type="entry name" value="Vesicle-fusing ATPase protein"/>
    <property type="match status" value="1"/>
</dbReference>
<keyword evidence="12" id="KW-0378">Hydrolase</keyword>
<dbReference type="GO" id="GO:0005524">
    <property type="term" value="F:ATP binding"/>
    <property type="evidence" value="ECO:0007669"/>
    <property type="project" value="UniProtKB-UniRule"/>
</dbReference>
<evidence type="ECO:0000256" key="10">
    <source>
        <dbReference type="ARBA" id="ARBA00056429"/>
    </source>
</evidence>
<evidence type="ECO:0000256" key="9">
    <source>
        <dbReference type="ARBA" id="ARBA00022927"/>
    </source>
</evidence>
<dbReference type="Gene3D" id="3.40.50.300">
    <property type="entry name" value="P-loop containing nucleotide triphosphate hydrolases"/>
    <property type="match status" value="2"/>
</dbReference>
<dbReference type="Proteomes" id="UP000247233">
    <property type="component" value="Unassembled WGS sequence"/>
</dbReference>
<reference evidence="17 18" key="1">
    <citation type="submission" date="2016-12" db="EMBL/GenBank/DDBJ databases">
        <title>The genomes of Aspergillus section Nigri reveals drivers in fungal speciation.</title>
        <authorList>
            <consortium name="DOE Joint Genome Institute"/>
            <person name="Vesth T.C."/>
            <person name="Nybo J."/>
            <person name="Theobald S."/>
            <person name="Brandl J."/>
            <person name="Frisvad J.C."/>
            <person name="Nielsen K.F."/>
            <person name="Lyhne E.K."/>
            <person name="Kogle M.E."/>
            <person name="Kuo A."/>
            <person name="Riley R."/>
            <person name="Clum A."/>
            <person name="Nolan M."/>
            <person name="Lipzen A."/>
            <person name="Salamov A."/>
            <person name="Henrissat B."/>
            <person name="Wiebenga A."/>
            <person name="De Vries R.P."/>
            <person name="Grigoriev I.V."/>
            <person name="Mortensen U.H."/>
            <person name="Andersen M.R."/>
            <person name="Baker S.E."/>
        </authorList>
    </citation>
    <scope>NUCLEOTIDE SEQUENCE [LARGE SCALE GENOMIC DNA]</scope>
    <source>
        <strain evidence="17 18">CBS 117.55</strain>
    </source>
</reference>
<dbReference type="STRING" id="1448321.A0A317X0X7"/>
<evidence type="ECO:0000313" key="18">
    <source>
        <dbReference type="Proteomes" id="UP000247233"/>
    </source>
</evidence>
<evidence type="ECO:0000256" key="2">
    <source>
        <dbReference type="ARBA" id="ARBA00006914"/>
    </source>
</evidence>
<dbReference type="PANTHER" id="PTHR23078">
    <property type="entry name" value="VESICULAR-FUSION PROTEIN NSF"/>
    <property type="match status" value="1"/>
</dbReference>
<dbReference type="InterPro" id="IPR009010">
    <property type="entry name" value="Asp_de-COase-like_dom_sf"/>
</dbReference>
<dbReference type="OrthoDB" id="9982946at2759"/>
<accession>A0A317X0X7</accession>
<dbReference type="InterPro" id="IPR003338">
    <property type="entry name" value="CDC4_N-term_subdom"/>
</dbReference>
<evidence type="ECO:0000256" key="11">
    <source>
        <dbReference type="ARBA" id="ARBA00068637"/>
    </source>
</evidence>